<comment type="similarity">
    <text evidence="1">Belongs to the methylmalonyl-CoA epimerase family.</text>
</comment>
<evidence type="ECO:0000313" key="5">
    <source>
        <dbReference type="Proteomes" id="UP000315636"/>
    </source>
</evidence>
<dbReference type="Pfam" id="PF13669">
    <property type="entry name" value="Glyoxalase_4"/>
    <property type="match status" value="1"/>
</dbReference>
<dbReference type="InterPro" id="IPR051785">
    <property type="entry name" value="MMCE/EMCE_epimerase"/>
</dbReference>
<feature type="domain" description="VOC" evidence="3">
    <location>
        <begin position="11"/>
        <end position="139"/>
    </location>
</feature>
<dbReference type="InterPro" id="IPR017515">
    <property type="entry name" value="MeMalonyl-CoA_epimerase"/>
</dbReference>
<sequence>MTTRDRISPERIEHVGIAVQSLEQAVPLYRDILGLEWLGEEIVESEQVRVAFFRLGEVKVELLEPLSPDSPIARFLEKRGQGIHHIALKVEEIEGELKRLSDSGIQLIHDQPKRGAKGAKVAFIHPQSTKGVLYELCEPRTDRETDR</sequence>
<dbReference type="InterPro" id="IPR037523">
    <property type="entry name" value="VOC_core"/>
</dbReference>
<dbReference type="CDD" id="cd07249">
    <property type="entry name" value="MMCE"/>
    <property type="match status" value="1"/>
</dbReference>
<evidence type="ECO:0000313" key="4">
    <source>
        <dbReference type="EMBL" id="SMO40828.1"/>
    </source>
</evidence>
<dbReference type="GO" id="GO:0046491">
    <property type="term" value="P:L-methylmalonyl-CoA metabolic process"/>
    <property type="evidence" value="ECO:0007669"/>
    <property type="project" value="TreeGrafter"/>
</dbReference>
<dbReference type="Gene3D" id="3.10.180.10">
    <property type="entry name" value="2,3-Dihydroxybiphenyl 1,2-Dioxygenase, domain 1"/>
    <property type="match status" value="1"/>
</dbReference>
<protein>
    <submittedName>
        <fullName evidence="4">Methylmalonyl-CoA epimerase</fullName>
    </submittedName>
</protein>
<accession>A0A521B155</accession>
<name>A0A521B155_9BACL</name>
<organism evidence="4 5">
    <name type="scientific">Melghirimyces algeriensis</name>
    <dbReference type="NCBI Taxonomy" id="910412"/>
    <lineage>
        <taxon>Bacteria</taxon>
        <taxon>Bacillati</taxon>
        <taxon>Bacillota</taxon>
        <taxon>Bacilli</taxon>
        <taxon>Bacillales</taxon>
        <taxon>Thermoactinomycetaceae</taxon>
        <taxon>Melghirimyces</taxon>
    </lineage>
</organism>
<dbReference type="Proteomes" id="UP000315636">
    <property type="component" value="Unassembled WGS sequence"/>
</dbReference>
<dbReference type="InterPro" id="IPR029068">
    <property type="entry name" value="Glyas_Bleomycin-R_OHBP_Dase"/>
</dbReference>
<dbReference type="GO" id="GO:0046872">
    <property type="term" value="F:metal ion binding"/>
    <property type="evidence" value="ECO:0007669"/>
    <property type="project" value="UniProtKB-KW"/>
</dbReference>
<dbReference type="PANTHER" id="PTHR43048">
    <property type="entry name" value="METHYLMALONYL-COA EPIMERASE"/>
    <property type="match status" value="1"/>
</dbReference>
<dbReference type="PROSITE" id="PS51819">
    <property type="entry name" value="VOC"/>
    <property type="match status" value="1"/>
</dbReference>
<evidence type="ECO:0000256" key="2">
    <source>
        <dbReference type="ARBA" id="ARBA00022723"/>
    </source>
</evidence>
<proteinExistence type="inferred from homology"/>
<keyword evidence="2" id="KW-0479">Metal-binding</keyword>
<dbReference type="GO" id="GO:0004493">
    <property type="term" value="F:methylmalonyl-CoA epimerase activity"/>
    <property type="evidence" value="ECO:0007669"/>
    <property type="project" value="TreeGrafter"/>
</dbReference>
<dbReference type="RefSeq" id="WP_425462667.1">
    <property type="nucleotide sequence ID" value="NZ_FXTI01000001.1"/>
</dbReference>
<dbReference type="AlphaFoldDB" id="A0A521B155"/>
<evidence type="ECO:0000256" key="1">
    <source>
        <dbReference type="ARBA" id="ARBA00009308"/>
    </source>
</evidence>
<keyword evidence="5" id="KW-1185">Reference proteome</keyword>
<dbReference type="PANTHER" id="PTHR43048:SF3">
    <property type="entry name" value="METHYLMALONYL-COA EPIMERASE, MITOCHONDRIAL"/>
    <property type="match status" value="1"/>
</dbReference>
<evidence type="ECO:0000259" key="3">
    <source>
        <dbReference type="PROSITE" id="PS51819"/>
    </source>
</evidence>
<dbReference type="EMBL" id="FXTI01000001">
    <property type="protein sequence ID" value="SMO40828.1"/>
    <property type="molecule type" value="Genomic_DNA"/>
</dbReference>
<dbReference type="SUPFAM" id="SSF54593">
    <property type="entry name" value="Glyoxalase/Bleomycin resistance protein/Dihydroxybiphenyl dioxygenase"/>
    <property type="match status" value="1"/>
</dbReference>
<reference evidence="4 5" key="1">
    <citation type="submission" date="2017-05" db="EMBL/GenBank/DDBJ databases">
        <authorList>
            <person name="Varghese N."/>
            <person name="Submissions S."/>
        </authorList>
    </citation>
    <scope>NUCLEOTIDE SEQUENCE [LARGE SCALE GENOMIC DNA]</scope>
    <source>
        <strain evidence="4 5">DSM 45474</strain>
    </source>
</reference>
<dbReference type="NCBIfam" id="TIGR03081">
    <property type="entry name" value="metmalonyl_epim"/>
    <property type="match status" value="1"/>
</dbReference>
<gene>
    <name evidence="4" type="ORF">SAMN06264849_101467</name>
</gene>